<sequence>MYIPSIINAILILLVGWLIAKIIQWVILRLSHALGIDRMAEKSGVHRFLEKRGMKKGFSGILSMIGFWAIMLIVMVNFFNHLGLEVVSDLLNQLLLFIPNLLISCVLIIIGFYLAEFVSSLVVSSLEESNFENPELIGKLVFYSIGFFTVAISLTQMGIGETLITNIVSIFFGSIGLALAIAFGFGGRNWAKEIINKYFLKNDDQSNKPG</sequence>
<keyword evidence="1" id="KW-0812">Transmembrane</keyword>
<dbReference type="AlphaFoldDB" id="A0A9D7SB94"/>
<gene>
    <name evidence="2" type="ORF">IPO85_11180</name>
</gene>
<dbReference type="Pfam" id="PF05552">
    <property type="entry name" value="MS_channel_1st_1"/>
    <property type="match status" value="2"/>
</dbReference>
<comment type="caution">
    <text evidence="2">The sequence shown here is derived from an EMBL/GenBank/DDBJ whole genome shotgun (WGS) entry which is preliminary data.</text>
</comment>
<keyword evidence="1" id="KW-0472">Membrane</keyword>
<reference evidence="2 3" key="1">
    <citation type="submission" date="2020-10" db="EMBL/GenBank/DDBJ databases">
        <title>Connecting structure to function with the recovery of over 1000 high-quality activated sludge metagenome-assembled genomes encoding full-length rRNA genes using long-read sequencing.</title>
        <authorList>
            <person name="Singleton C.M."/>
            <person name="Petriglieri F."/>
            <person name="Kristensen J.M."/>
            <person name="Kirkegaard R.H."/>
            <person name="Michaelsen T.Y."/>
            <person name="Andersen M.H."/>
            <person name="Karst S.M."/>
            <person name="Dueholm M.S."/>
            <person name="Nielsen P.H."/>
            <person name="Albertsen M."/>
        </authorList>
    </citation>
    <scope>NUCLEOTIDE SEQUENCE [LARGE SCALE GENOMIC DNA]</scope>
    <source>
        <strain evidence="2">Ribe_18-Q3-R11-54_BAT3C.373</strain>
    </source>
</reference>
<feature type="transmembrane region" description="Helical" evidence="1">
    <location>
        <begin position="163"/>
        <end position="185"/>
    </location>
</feature>
<feature type="transmembrane region" description="Helical" evidence="1">
    <location>
        <begin position="57"/>
        <end position="79"/>
    </location>
</feature>
<feature type="transmembrane region" description="Helical" evidence="1">
    <location>
        <begin position="94"/>
        <end position="115"/>
    </location>
</feature>
<dbReference type="Proteomes" id="UP000808349">
    <property type="component" value="Unassembled WGS sequence"/>
</dbReference>
<evidence type="ECO:0000256" key="1">
    <source>
        <dbReference type="SAM" id="Phobius"/>
    </source>
</evidence>
<proteinExistence type="predicted"/>
<organism evidence="2 3">
    <name type="scientific">Candidatus Defluviibacterium haderslevense</name>
    <dbReference type="NCBI Taxonomy" id="2981993"/>
    <lineage>
        <taxon>Bacteria</taxon>
        <taxon>Pseudomonadati</taxon>
        <taxon>Bacteroidota</taxon>
        <taxon>Saprospiria</taxon>
        <taxon>Saprospirales</taxon>
        <taxon>Saprospiraceae</taxon>
        <taxon>Candidatus Defluviibacterium</taxon>
    </lineage>
</organism>
<feature type="transmembrane region" description="Helical" evidence="1">
    <location>
        <begin position="136"/>
        <end position="157"/>
    </location>
</feature>
<accession>A0A9D7SB94</accession>
<evidence type="ECO:0000313" key="3">
    <source>
        <dbReference type="Proteomes" id="UP000808349"/>
    </source>
</evidence>
<name>A0A9D7SB94_9BACT</name>
<dbReference type="Gene3D" id="1.10.287.1260">
    <property type="match status" value="1"/>
</dbReference>
<feature type="transmembrane region" description="Helical" evidence="1">
    <location>
        <begin position="6"/>
        <end position="28"/>
    </location>
</feature>
<keyword evidence="1" id="KW-1133">Transmembrane helix</keyword>
<evidence type="ECO:0000313" key="2">
    <source>
        <dbReference type="EMBL" id="MBK9718054.1"/>
    </source>
</evidence>
<dbReference type="InterPro" id="IPR008910">
    <property type="entry name" value="MSC_TM_helix"/>
</dbReference>
<dbReference type="EMBL" id="JADKFW010000007">
    <property type="protein sequence ID" value="MBK9718054.1"/>
    <property type="molecule type" value="Genomic_DNA"/>
</dbReference>
<protein>
    <submittedName>
        <fullName evidence="2">Uncharacterized protein</fullName>
    </submittedName>
</protein>